<feature type="domain" description="TonB-dependent receptor-like beta-barrel" evidence="14">
    <location>
        <begin position="240"/>
        <end position="666"/>
    </location>
</feature>
<comment type="subcellular location">
    <subcellularLocation>
        <location evidence="1 11">Cell outer membrane</location>
        <topology evidence="1 11">Multi-pass membrane protein</topology>
    </subcellularLocation>
</comment>
<dbReference type="PROSITE" id="PS51257">
    <property type="entry name" value="PROKAR_LIPOPROTEIN"/>
    <property type="match status" value="1"/>
</dbReference>
<dbReference type="Gene3D" id="2.40.170.20">
    <property type="entry name" value="TonB-dependent receptor, beta-barrel domain"/>
    <property type="match status" value="1"/>
</dbReference>
<keyword evidence="17" id="KW-1185">Reference proteome</keyword>
<evidence type="ECO:0000256" key="3">
    <source>
        <dbReference type="ARBA" id="ARBA00022448"/>
    </source>
</evidence>
<feature type="chain" id="PRO_5031146420" evidence="13">
    <location>
        <begin position="21"/>
        <end position="707"/>
    </location>
</feature>
<dbReference type="InterPro" id="IPR039426">
    <property type="entry name" value="TonB-dep_rcpt-like"/>
</dbReference>
<comment type="similarity">
    <text evidence="2 11 12">Belongs to the TonB-dependent receptor family.</text>
</comment>
<organism evidence="16 17">
    <name type="scientific">Pseudoduganella rivuli</name>
    <dbReference type="NCBI Taxonomy" id="2666085"/>
    <lineage>
        <taxon>Bacteria</taxon>
        <taxon>Pseudomonadati</taxon>
        <taxon>Pseudomonadota</taxon>
        <taxon>Betaproteobacteria</taxon>
        <taxon>Burkholderiales</taxon>
        <taxon>Oxalobacteraceae</taxon>
        <taxon>Telluria group</taxon>
        <taxon>Pseudoduganella</taxon>
    </lineage>
</organism>
<keyword evidence="3 11" id="KW-0813">Transport</keyword>
<protein>
    <submittedName>
        <fullName evidence="16">TonB-dependent receptor plug domain-containing protein</fullName>
    </submittedName>
</protein>
<dbReference type="Gene3D" id="2.170.130.10">
    <property type="entry name" value="TonB-dependent receptor, plug domain"/>
    <property type="match status" value="1"/>
</dbReference>
<proteinExistence type="inferred from homology"/>
<reference evidence="16 17" key="1">
    <citation type="submission" date="2019-11" db="EMBL/GenBank/DDBJ databases">
        <title>Novel species isolated from a subtropical stream in China.</title>
        <authorList>
            <person name="Lu H."/>
        </authorList>
    </citation>
    <scope>NUCLEOTIDE SEQUENCE [LARGE SCALE GENOMIC DNA]</scope>
    <source>
        <strain evidence="16 17">FT92W</strain>
    </source>
</reference>
<dbReference type="Proteomes" id="UP000446768">
    <property type="component" value="Unassembled WGS sequence"/>
</dbReference>
<sequence>MKSSQFVLAASTFACAAAYAHGEGAEQTAPAIVEITGSAANRDARRDDTAGKIVINREEIVRYGDTNVLDTLKRLPGVTVNGGVAQLRGLGAGYTQILLNGERAPAGFSLDSLSPESIERIEIARAATADSSTNAIAGTINIILKRATPQGQREWKAGLGHSSGMAEGKASLNMSDRDGKFSYSLSANASRNTFRRPVTTTESGRDRTGASLFMHALRGGDFGSFNAFNLGPRLNWQLDNGDMLSWQSFIYANRLHYGSPYVTDYLSGAHVIDPLNDSTTYSTRLNGRTDLNWIRKLGNSAKLDARIGLDAANYATELGQRSTSAAGAASQDRFVDGLSRDRAIRSTGKYTGQSDGGHAFGLGWEASVGRNTSDRNQFDFSAPATPERYHADLSRLALYAQDEWAIDSQWSIYLGGRWEGIHTTIGGSSLADIANRSSVFSPIMHGLYKFPGNSGSQLRLALTRTYKAPDATQLVPRRVTTINNSASNPDTIGNPGLRPELATGLDAAYEYYWAKGALLSMSVAVRHIDNVTVQQLSESAGRWLIRPENAGRADVRNIELESRFPLQTVWAQGPAMDVRLSLSRNWSTVRAVPGPDNRLAEQIPLSGTAGVDYKFSTWTMGGTYTFNSARRVQVSSTQSSYASVRRDMELYGLWKVNQTSQLRLSVWNFLHQDWVTDRTYTSAQGTRNTHSVQPGKVWVRAMWEARF</sequence>
<evidence type="ECO:0000256" key="8">
    <source>
        <dbReference type="ARBA" id="ARBA00023136"/>
    </source>
</evidence>
<dbReference type="GO" id="GO:0015344">
    <property type="term" value="F:siderophore uptake transmembrane transporter activity"/>
    <property type="evidence" value="ECO:0007669"/>
    <property type="project" value="TreeGrafter"/>
</dbReference>
<feature type="signal peptide" evidence="13">
    <location>
        <begin position="1"/>
        <end position="20"/>
    </location>
</feature>
<dbReference type="InterPro" id="IPR000531">
    <property type="entry name" value="Beta-barrel_TonB"/>
</dbReference>
<dbReference type="PANTHER" id="PTHR30069:SF29">
    <property type="entry name" value="HEMOGLOBIN AND HEMOGLOBIN-HAPTOGLOBIN-BINDING PROTEIN 1-RELATED"/>
    <property type="match status" value="1"/>
</dbReference>
<dbReference type="InterPro" id="IPR036942">
    <property type="entry name" value="Beta-barrel_TonB_sf"/>
</dbReference>
<dbReference type="PROSITE" id="PS52016">
    <property type="entry name" value="TONB_DEPENDENT_REC_3"/>
    <property type="match status" value="1"/>
</dbReference>
<keyword evidence="7 12" id="KW-0798">TonB box</keyword>
<evidence type="ECO:0000313" key="16">
    <source>
        <dbReference type="EMBL" id="MRV71985.1"/>
    </source>
</evidence>
<keyword evidence="5 11" id="KW-0812">Transmembrane</keyword>
<evidence type="ECO:0000256" key="9">
    <source>
        <dbReference type="ARBA" id="ARBA00023170"/>
    </source>
</evidence>
<keyword evidence="8 11" id="KW-0472">Membrane</keyword>
<comment type="caution">
    <text evidence="16">The sequence shown here is derived from an EMBL/GenBank/DDBJ whole genome shotgun (WGS) entry which is preliminary data.</text>
</comment>
<dbReference type="EMBL" id="WKJJ01000005">
    <property type="protein sequence ID" value="MRV71985.1"/>
    <property type="molecule type" value="Genomic_DNA"/>
</dbReference>
<dbReference type="AlphaFoldDB" id="A0A7X2LR25"/>
<keyword evidence="10 11" id="KW-0998">Cell outer membrane</keyword>
<gene>
    <name evidence="16" type="ORF">GJ700_09700</name>
</gene>
<evidence type="ECO:0000313" key="17">
    <source>
        <dbReference type="Proteomes" id="UP000446768"/>
    </source>
</evidence>
<dbReference type="RefSeq" id="WP_154373086.1">
    <property type="nucleotide sequence ID" value="NZ_WKJJ01000005.1"/>
</dbReference>
<keyword evidence="9 16" id="KW-0675">Receptor</keyword>
<dbReference type="InterPro" id="IPR037066">
    <property type="entry name" value="Plug_dom_sf"/>
</dbReference>
<evidence type="ECO:0000256" key="2">
    <source>
        <dbReference type="ARBA" id="ARBA00009810"/>
    </source>
</evidence>
<dbReference type="InterPro" id="IPR012910">
    <property type="entry name" value="Plug_dom"/>
</dbReference>
<evidence type="ECO:0000256" key="10">
    <source>
        <dbReference type="ARBA" id="ARBA00023237"/>
    </source>
</evidence>
<dbReference type="GO" id="GO:0044718">
    <property type="term" value="P:siderophore transmembrane transport"/>
    <property type="evidence" value="ECO:0007669"/>
    <property type="project" value="TreeGrafter"/>
</dbReference>
<evidence type="ECO:0000256" key="11">
    <source>
        <dbReference type="PROSITE-ProRule" id="PRU01360"/>
    </source>
</evidence>
<evidence type="ECO:0000256" key="6">
    <source>
        <dbReference type="ARBA" id="ARBA00022729"/>
    </source>
</evidence>
<evidence type="ECO:0000259" key="14">
    <source>
        <dbReference type="Pfam" id="PF00593"/>
    </source>
</evidence>
<dbReference type="Pfam" id="PF07715">
    <property type="entry name" value="Plug"/>
    <property type="match status" value="1"/>
</dbReference>
<evidence type="ECO:0000256" key="7">
    <source>
        <dbReference type="ARBA" id="ARBA00023077"/>
    </source>
</evidence>
<evidence type="ECO:0000256" key="12">
    <source>
        <dbReference type="RuleBase" id="RU003357"/>
    </source>
</evidence>
<dbReference type="SUPFAM" id="SSF56935">
    <property type="entry name" value="Porins"/>
    <property type="match status" value="1"/>
</dbReference>
<accession>A0A7X2LR25</accession>
<evidence type="ECO:0000256" key="13">
    <source>
        <dbReference type="SAM" id="SignalP"/>
    </source>
</evidence>
<evidence type="ECO:0000256" key="5">
    <source>
        <dbReference type="ARBA" id="ARBA00022692"/>
    </source>
</evidence>
<evidence type="ECO:0000256" key="1">
    <source>
        <dbReference type="ARBA" id="ARBA00004571"/>
    </source>
</evidence>
<evidence type="ECO:0000256" key="4">
    <source>
        <dbReference type="ARBA" id="ARBA00022452"/>
    </source>
</evidence>
<feature type="domain" description="TonB-dependent receptor plug" evidence="15">
    <location>
        <begin position="50"/>
        <end position="139"/>
    </location>
</feature>
<keyword evidence="6 13" id="KW-0732">Signal</keyword>
<keyword evidence="4 11" id="KW-1134">Transmembrane beta strand</keyword>
<dbReference type="PANTHER" id="PTHR30069">
    <property type="entry name" value="TONB-DEPENDENT OUTER MEMBRANE RECEPTOR"/>
    <property type="match status" value="1"/>
</dbReference>
<dbReference type="Pfam" id="PF00593">
    <property type="entry name" value="TonB_dep_Rec_b-barrel"/>
    <property type="match status" value="1"/>
</dbReference>
<dbReference type="GO" id="GO:0009279">
    <property type="term" value="C:cell outer membrane"/>
    <property type="evidence" value="ECO:0007669"/>
    <property type="project" value="UniProtKB-SubCell"/>
</dbReference>
<name>A0A7X2LR25_9BURK</name>
<evidence type="ECO:0000259" key="15">
    <source>
        <dbReference type="Pfam" id="PF07715"/>
    </source>
</evidence>